<evidence type="ECO:0000313" key="3">
    <source>
        <dbReference type="Proteomes" id="UP001190700"/>
    </source>
</evidence>
<feature type="transmembrane region" description="Helical" evidence="1">
    <location>
        <begin position="183"/>
        <end position="203"/>
    </location>
</feature>
<dbReference type="EMBL" id="LGRX02005353">
    <property type="protein sequence ID" value="KAK3278629.1"/>
    <property type="molecule type" value="Genomic_DNA"/>
</dbReference>
<keyword evidence="3" id="KW-1185">Reference proteome</keyword>
<organism evidence="2 3">
    <name type="scientific">Cymbomonas tetramitiformis</name>
    <dbReference type="NCBI Taxonomy" id="36881"/>
    <lineage>
        <taxon>Eukaryota</taxon>
        <taxon>Viridiplantae</taxon>
        <taxon>Chlorophyta</taxon>
        <taxon>Pyramimonadophyceae</taxon>
        <taxon>Pyramimonadales</taxon>
        <taxon>Pyramimonadaceae</taxon>
        <taxon>Cymbomonas</taxon>
    </lineage>
</organism>
<feature type="transmembrane region" description="Helical" evidence="1">
    <location>
        <begin position="153"/>
        <end position="171"/>
    </location>
</feature>
<feature type="transmembrane region" description="Helical" evidence="1">
    <location>
        <begin position="121"/>
        <end position="141"/>
    </location>
</feature>
<dbReference type="PROSITE" id="PS51257">
    <property type="entry name" value="PROKAR_LIPOPROTEIN"/>
    <property type="match status" value="1"/>
</dbReference>
<dbReference type="AlphaFoldDB" id="A0AAE0LBD8"/>
<sequence>MRTAHLPSHEGTLPVMHLTMACLYLMAFLIWTTHVRGITPRSGLRVKVVVAVLFFLRAVTSLIQASRYHILGEKGRHYLMEASHTFKGGISTAGEKPRTDLEAPNRLTEIYLSDAEMDLRALRGILLFVVTTILAIGWLALQPTHKPGTHKERILILIFAPIQSIAFFFNLVLDEQGIGAPDLLVKLSLGVDIVCFVVVLVLMQSITSKEYNVLDHKMDYKQVLSFAVEERLLDSRSDTNLAFMVTVKRLTALPEDPWGQVPKETYARLHIGIRSNASDVPYHMHKLAAHTSSEISE</sequence>
<gene>
    <name evidence="2" type="ORF">CYMTET_13449</name>
</gene>
<evidence type="ECO:0008006" key="4">
    <source>
        <dbReference type="Google" id="ProtNLM"/>
    </source>
</evidence>
<accession>A0AAE0LBD8</accession>
<dbReference type="Proteomes" id="UP001190700">
    <property type="component" value="Unassembled WGS sequence"/>
</dbReference>
<keyword evidence="1" id="KW-1133">Transmembrane helix</keyword>
<protein>
    <recommendedName>
        <fullName evidence="4">Transmembrane protein</fullName>
    </recommendedName>
</protein>
<comment type="caution">
    <text evidence="2">The sequence shown here is derived from an EMBL/GenBank/DDBJ whole genome shotgun (WGS) entry which is preliminary data.</text>
</comment>
<keyword evidence="1" id="KW-0812">Transmembrane</keyword>
<feature type="transmembrane region" description="Helical" evidence="1">
    <location>
        <begin position="12"/>
        <end position="32"/>
    </location>
</feature>
<keyword evidence="1" id="KW-0472">Membrane</keyword>
<name>A0AAE0LBD8_9CHLO</name>
<proteinExistence type="predicted"/>
<evidence type="ECO:0000313" key="2">
    <source>
        <dbReference type="EMBL" id="KAK3278629.1"/>
    </source>
</evidence>
<reference evidence="2 3" key="1">
    <citation type="journal article" date="2015" name="Genome Biol. Evol.">
        <title>Comparative Genomics of a Bacterivorous Green Alga Reveals Evolutionary Causalities and Consequences of Phago-Mixotrophic Mode of Nutrition.</title>
        <authorList>
            <person name="Burns J.A."/>
            <person name="Paasch A."/>
            <person name="Narechania A."/>
            <person name="Kim E."/>
        </authorList>
    </citation>
    <scope>NUCLEOTIDE SEQUENCE [LARGE SCALE GENOMIC DNA]</scope>
    <source>
        <strain evidence="2 3">PLY_AMNH</strain>
    </source>
</reference>
<feature type="transmembrane region" description="Helical" evidence="1">
    <location>
        <begin position="44"/>
        <end position="63"/>
    </location>
</feature>
<evidence type="ECO:0000256" key="1">
    <source>
        <dbReference type="SAM" id="Phobius"/>
    </source>
</evidence>